<proteinExistence type="predicted"/>
<evidence type="ECO:0000313" key="3">
    <source>
        <dbReference type="Proteomes" id="UP000693738"/>
    </source>
</evidence>
<reference evidence="2" key="1">
    <citation type="submission" date="2021-05" db="EMBL/GenBank/DDBJ databases">
        <authorList>
            <person name="Khan N."/>
        </authorList>
    </citation>
    <scope>NUCLEOTIDE SEQUENCE</scope>
</reference>
<dbReference type="AlphaFoldDB" id="A0A8J2NBL0"/>
<dbReference type="InterPro" id="IPR020864">
    <property type="entry name" value="MACPF"/>
</dbReference>
<organism evidence="2 3">
    <name type="scientific">Fusarium equiseti</name>
    <name type="common">Fusarium scirpi</name>
    <dbReference type="NCBI Taxonomy" id="61235"/>
    <lineage>
        <taxon>Eukaryota</taxon>
        <taxon>Fungi</taxon>
        <taxon>Dikarya</taxon>
        <taxon>Ascomycota</taxon>
        <taxon>Pezizomycotina</taxon>
        <taxon>Sordariomycetes</taxon>
        <taxon>Hypocreomycetidae</taxon>
        <taxon>Hypocreales</taxon>
        <taxon>Nectriaceae</taxon>
        <taxon>Fusarium</taxon>
        <taxon>Fusarium incarnatum-equiseti species complex</taxon>
    </lineage>
</organism>
<dbReference type="EMBL" id="CAJSTJ010000122">
    <property type="protein sequence ID" value="CAG7558173.1"/>
    <property type="molecule type" value="Genomic_DNA"/>
</dbReference>
<dbReference type="Proteomes" id="UP000693738">
    <property type="component" value="Unassembled WGS sequence"/>
</dbReference>
<gene>
    <name evidence="2" type="ORF">FEQUK3_LOCUS3806</name>
</gene>
<name>A0A8J2NBL0_FUSEQ</name>
<accession>A0A8J2NBL0</accession>
<evidence type="ECO:0000313" key="2">
    <source>
        <dbReference type="EMBL" id="CAG7558173.1"/>
    </source>
</evidence>
<sequence>LHGSNNDTTKGNQIGTKNKTLFARYLFSRCDIVLWPDELEPTPELAGLIEAIHRTKNIKILQRLHAEYGNYFSQRVTLGGSLLSSKGLTANDSQDFNQQKESFRTSVGTSVSGNVGIYNAGVSASHEVTSGNANTNENSSQTQNEVCVFEAVGGAKGGVVVLHKPYLIVVGGDTILSINPKAWCPTVADYKLWRVVNFVMTEWTIIAPFDKELKNGTRVILRSCFQESDTNEDPTSIHMVVFRSVQGAFVPAMSDSSDCQYWRILKTDAGERHIKPGGNIRLCWDFRDQTTGWRDFNQDVLGRREVRRPSGVLNPLFIKVPWLRYNAYEIDGPLPMSAEREDHAERHIKVHINGTDGVLPCRLRRLQLRIDSIGNVSHGDAEDYLLKTVEAANSGKRQKDKSPSPQAPAQQEFHMWLYQAASLSGL</sequence>
<dbReference type="Pfam" id="PF01823">
    <property type="entry name" value="MACPF"/>
    <property type="match status" value="1"/>
</dbReference>
<protein>
    <recommendedName>
        <fullName evidence="1">MACPF domain-containing protein</fullName>
    </recommendedName>
</protein>
<feature type="domain" description="MACPF" evidence="1">
    <location>
        <begin position="61"/>
        <end position="157"/>
    </location>
</feature>
<comment type="caution">
    <text evidence="2">The sequence shown here is derived from an EMBL/GenBank/DDBJ whole genome shotgun (WGS) entry which is preliminary data.</text>
</comment>
<evidence type="ECO:0000259" key="1">
    <source>
        <dbReference type="Pfam" id="PF01823"/>
    </source>
</evidence>
<feature type="non-terminal residue" evidence="2">
    <location>
        <position position="1"/>
    </location>
</feature>